<proteinExistence type="predicted"/>
<dbReference type="PANTHER" id="PTHR22642:SF2">
    <property type="entry name" value="PROTEIN LONG AFTER FAR-RED 3"/>
    <property type="match status" value="1"/>
</dbReference>
<dbReference type="InterPro" id="IPR013108">
    <property type="entry name" value="Amidohydro_3"/>
</dbReference>
<comment type="caution">
    <text evidence="2">The sequence shown here is derived from an EMBL/GenBank/DDBJ whole genome shotgun (WGS) entry which is preliminary data.</text>
</comment>
<name>A0A520MD35_9GAMM</name>
<dbReference type="InterPro" id="IPR011059">
    <property type="entry name" value="Metal-dep_hydrolase_composite"/>
</dbReference>
<reference evidence="2 3" key="1">
    <citation type="submission" date="2019-02" db="EMBL/GenBank/DDBJ databases">
        <title>Prokaryotic population dynamics and viral predation in marine succession experiment using metagenomics: the confinement effect.</title>
        <authorList>
            <person name="Haro-Moreno J.M."/>
            <person name="Rodriguez-Valera F."/>
            <person name="Lopez-Perez M."/>
        </authorList>
    </citation>
    <scope>NUCLEOTIDE SEQUENCE [LARGE SCALE GENOMIC DNA]</scope>
    <source>
        <strain evidence="2">MED-G170</strain>
    </source>
</reference>
<gene>
    <name evidence="2" type="ORF">EVB03_09040</name>
</gene>
<keyword evidence="2" id="KW-0378">Hydrolase</keyword>
<evidence type="ECO:0000259" key="1">
    <source>
        <dbReference type="Pfam" id="PF07969"/>
    </source>
</evidence>
<feature type="domain" description="Amidohydrolase 3" evidence="1">
    <location>
        <begin position="83"/>
        <end position="575"/>
    </location>
</feature>
<organism evidence="2 3">
    <name type="scientific">SAR92 clade bacterium</name>
    <dbReference type="NCBI Taxonomy" id="2315479"/>
    <lineage>
        <taxon>Bacteria</taxon>
        <taxon>Pseudomonadati</taxon>
        <taxon>Pseudomonadota</taxon>
        <taxon>Gammaproteobacteria</taxon>
        <taxon>Cellvibrionales</taxon>
        <taxon>Porticoccaceae</taxon>
        <taxon>SAR92 clade</taxon>
    </lineage>
</organism>
<dbReference type="Pfam" id="PF07969">
    <property type="entry name" value="Amidohydro_3"/>
    <property type="match status" value="1"/>
</dbReference>
<dbReference type="SUPFAM" id="SSF51338">
    <property type="entry name" value="Composite domain of metallo-dependent hydrolases"/>
    <property type="match status" value="1"/>
</dbReference>
<dbReference type="InterPro" id="IPR032466">
    <property type="entry name" value="Metal_Hydrolase"/>
</dbReference>
<dbReference type="Gene3D" id="2.30.40.10">
    <property type="entry name" value="Urease, subunit C, domain 1"/>
    <property type="match status" value="1"/>
</dbReference>
<evidence type="ECO:0000313" key="3">
    <source>
        <dbReference type="Proteomes" id="UP000315889"/>
    </source>
</evidence>
<accession>A0A520MD35</accession>
<dbReference type="InterPro" id="IPR033932">
    <property type="entry name" value="YtcJ-like"/>
</dbReference>
<sequence>MQLLDYLVKVTVIVIAAFSVGCSIQHFSKTKQVSADLILFDGKVYTVDANRSWAEAVAVIDGKIAYVGSSTGAKKYKGPNTRLVDLDGKMVLPGFQDAHVHPIEAGMAYLGCSLHDGKSVEDYVLIVKECAQQSPEATFIDGGGWTMDLFEDGLPDKRLLDEVVSDRPVILKSASGHQLWVNSKTLEIAGIDAETPDPPRGRIDRYKNSKEPSGSLQENSAMNLAFSTRPAYSADQMQAALQFGQHYLNQYGVTTVQDALLKLDGNEAYVGGPTYMAMDQAGDLTIRVVGALVWNTDSGLEQLSRITDAREQFKTPLFSAPSVKIWLDGVMEVHTAALLAPYSDREDGYSGELLIKPEQLDVVVSQLDALGFQIHFHAIGDAAVRQSLDSLELARQVNGVRDSRHHMSHIQLFDPADIPRLESLNVVANFQPYWAWADKFITELTIPKLGAERSKWLYPIRSVLDTGAVVAFGSDWFVTSGNPLLGIETAITRRDPLTNFSDPFLEDERINLADAIEAYTINSAYVNFIDDETGSIEEGKLADLIVLDNNLFELAPDEISDAQVLLTLLEGNPVYGDWTLSSIPKIAQ</sequence>
<dbReference type="Gene3D" id="3.20.20.140">
    <property type="entry name" value="Metal-dependent hydrolases"/>
    <property type="match status" value="1"/>
</dbReference>
<dbReference type="Proteomes" id="UP000315889">
    <property type="component" value="Unassembled WGS sequence"/>
</dbReference>
<dbReference type="SUPFAM" id="SSF51556">
    <property type="entry name" value="Metallo-dependent hydrolases"/>
    <property type="match status" value="1"/>
</dbReference>
<protein>
    <submittedName>
        <fullName evidence="2">Amidohydrolase</fullName>
    </submittedName>
</protein>
<evidence type="ECO:0000313" key="2">
    <source>
        <dbReference type="EMBL" id="RZO19128.1"/>
    </source>
</evidence>
<dbReference type="EMBL" id="SHBP01000019">
    <property type="protein sequence ID" value="RZO19128.1"/>
    <property type="molecule type" value="Genomic_DNA"/>
</dbReference>
<dbReference type="PANTHER" id="PTHR22642">
    <property type="entry name" value="IMIDAZOLONEPROPIONASE"/>
    <property type="match status" value="1"/>
</dbReference>
<dbReference type="CDD" id="cd01300">
    <property type="entry name" value="YtcJ_like"/>
    <property type="match status" value="1"/>
</dbReference>
<dbReference type="AlphaFoldDB" id="A0A520MD35"/>
<dbReference type="Gene3D" id="3.10.310.70">
    <property type="match status" value="1"/>
</dbReference>
<dbReference type="GO" id="GO:0016810">
    <property type="term" value="F:hydrolase activity, acting on carbon-nitrogen (but not peptide) bonds"/>
    <property type="evidence" value="ECO:0007669"/>
    <property type="project" value="InterPro"/>
</dbReference>